<organism evidence="1 2">
    <name type="scientific">Brassica campestris</name>
    <name type="common">Field mustard</name>
    <dbReference type="NCBI Taxonomy" id="3711"/>
    <lineage>
        <taxon>Eukaryota</taxon>
        <taxon>Viridiplantae</taxon>
        <taxon>Streptophyta</taxon>
        <taxon>Embryophyta</taxon>
        <taxon>Tracheophyta</taxon>
        <taxon>Spermatophyta</taxon>
        <taxon>Magnoliopsida</taxon>
        <taxon>eudicotyledons</taxon>
        <taxon>Gunneridae</taxon>
        <taxon>Pentapetalae</taxon>
        <taxon>rosids</taxon>
        <taxon>malvids</taxon>
        <taxon>Brassicales</taxon>
        <taxon>Brassicaceae</taxon>
        <taxon>Brassiceae</taxon>
        <taxon>Brassica</taxon>
    </lineage>
</organism>
<dbReference type="Gramene" id="A09p60690.2_BraZ1">
    <property type="protein sequence ID" value="A09p60690.2_BraZ1.CDS"/>
    <property type="gene ID" value="A09g60690.2_BraZ1"/>
</dbReference>
<evidence type="ECO:0000313" key="2">
    <source>
        <dbReference type="Proteomes" id="UP000694005"/>
    </source>
</evidence>
<dbReference type="EMBL" id="LS974625">
    <property type="protein sequence ID" value="CAG7865602.1"/>
    <property type="molecule type" value="Genomic_DNA"/>
</dbReference>
<name>A0A8D9D1T4_BRACM</name>
<gene>
    <name evidence="1" type="ORF">BRAPAZ1V2_A09P60690.2</name>
</gene>
<protein>
    <submittedName>
        <fullName evidence="1">Uncharacterized protein</fullName>
    </submittedName>
</protein>
<dbReference type="Proteomes" id="UP000694005">
    <property type="component" value="Chromosome A09"/>
</dbReference>
<accession>A0A8D9D1T4</accession>
<evidence type="ECO:0000313" key="1">
    <source>
        <dbReference type="EMBL" id="CAG7865602.1"/>
    </source>
</evidence>
<dbReference type="AlphaFoldDB" id="A0A8D9D1T4"/>
<sequence>MRTALLLLDQKNFVIYGFIPSARANQLCDSLRTSAIVDRFEVGCCSNLYYKITDHSFVILSSPPPPLMKSLPLALSSTFRRSCSGNVVRLIRSYDPCKALISAMSQQLHEFKLAELMYLTRPIVLQSYGNNKSPVMNGQSGQPTASGGAPGKELKLMTQICQAGQTKRRAANAHVSDCFQSNKPSSPL</sequence>
<reference evidence="1 2" key="1">
    <citation type="submission" date="2021-07" db="EMBL/GenBank/DDBJ databases">
        <authorList>
            <consortium name="Genoscope - CEA"/>
            <person name="William W."/>
        </authorList>
    </citation>
    <scope>NUCLEOTIDE SEQUENCE [LARGE SCALE GENOMIC DNA]</scope>
</reference>
<proteinExistence type="predicted"/>